<dbReference type="Gramene" id="Psat07G0210500-T3">
    <property type="protein sequence ID" value="KAI5385379.1"/>
    <property type="gene ID" value="KIW84_072105"/>
</dbReference>
<dbReference type="Gene3D" id="3.60.10.10">
    <property type="entry name" value="Endonuclease/exonuclease/phosphatase"/>
    <property type="match status" value="1"/>
</dbReference>
<comment type="caution">
    <text evidence="4">The sequence shown here is derived from an EMBL/GenBank/DDBJ whole genome shotgun (WGS) entry which is preliminary data.</text>
</comment>
<keyword evidence="5" id="KW-1185">Reference proteome</keyword>
<proteinExistence type="inferred from homology"/>
<evidence type="ECO:0000256" key="1">
    <source>
        <dbReference type="ARBA" id="ARBA00010768"/>
    </source>
</evidence>
<keyword evidence="2" id="KW-0378">Hydrolase</keyword>
<reference evidence="4 5" key="1">
    <citation type="journal article" date="2022" name="Nat. Genet.">
        <title>Improved pea reference genome and pan-genome highlight genomic features and evolutionary characteristics.</title>
        <authorList>
            <person name="Yang T."/>
            <person name="Liu R."/>
            <person name="Luo Y."/>
            <person name="Hu S."/>
            <person name="Wang D."/>
            <person name="Wang C."/>
            <person name="Pandey M.K."/>
            <person name="Ge S."/>
            <person name="Xu Q."/>
            <person name="Li N."/>
            <person name="Li G."/>
            <person name="Huang Y."/>
            <person name="Saxena R.K."/>
            <person name="Ji Y."/>
            <person name="Li M."/>
            <person name="Yan X."/>
            <person name="He Y."/>
            <person name="Liu Y."/>
            <person name="Wang X."/>
            <person name="Xiang C."/>
            <person name="Varshney R.K."/>
            <person name="Ding H."/>
            <person name="Gao S."/>
            <person name="Zong X."/>
        </authorList>
    </citation>
    <scope>NUCLEOTIDE SEQUENCE [LARGE SCALE GENOMIC DNA]</scope>
    <source>
        <strain evidence="4 5">cv. Zhongwan 6</strain>
    </source>
</reference>
<evidence type="ECO:0000313" key="5">
    <source>
        <dbReference type="Proteomes" id="UP001058974"/>
    </source>
</evidence>
<dbReference type="Pfam" id="PF22669">
    <property type="entry name" value="Exo_endo_phos2"/>
    <property type="match status" value="1"/>
</dbReference>
<dbReference type="EMBL" id="JAMSHJ010000007">
    <property type="protein sequence ID" value="KAI5385379.1"/>
    <property type="molecule type" value="Genomic_DNA"/>
</dbReference>
<evidence type="ECO:0000313" key="4">
    <source>
        <dbReference type="EMBL" id="KAI5385379.1"/>
    </source>
</evidence>
<accession>A0A9D4VK31</accession>
<dbReference type="InterPro" id="IPR045849">
    <property type="entry name" value="IP5P_plant"/>
</dbReference>
<dbReference type="InterPro" id="IPR000300">
    <property type="entry name" value="IPPc"/>
</dbReference>
<feature type="domain" description="Inositol polyphosphate-related phosphatase" evidence="3">
    <location>
        <begin position="3"/>
        <end position="82"/>
    </location>
</feature>
<dbReference type="GO" id="GO:0004439">
    <property type="term" value="F:phosphatidylinositol-4,5-bisphosphate 5-phosphatase activity"/>
    <property type="evidence" value="ECO:0007669"/>
    <property type="project" value="TreeGrafter"/>
</dbReference>
<gene>
    <name evidence="4" type="ORF">KIW84_072105</name>
</gene>
<name>A0A9D4VK31_PEA</name>
<comment type="similarity">
    <text evidence="1">Belongs to the inositol polyphosphate 5-phosphatase family.</text>
</comment>
<dbReference type="PANTHER" id="PTHR45666">
    <property type="entry name" value="TYPE IV INOSITOL POLYPHOSPHATE 5-PHOSPHATASE 9"/>
    <property type="match status" value="1"/>
</dbReference>
<dbReference type="GO" id="GO:0046856">
    <property type="term" value="P:phosphatidylinositol dephosphorylation"/>
    <property type="evidence" value="ECO:0007669"/>
    <property type="project" value="InterPro"/>
</dbReference>
<evidence type="ECO:0000259" key="3">
    <source>
        <dbReference type="Pfam" id="PF22669"/>
    </source>
</evidence>
<dbReference type="AlphaFoldDB" id="A0A9D4VK31"/>
<protein>
    <submittedName>
        <fullName evidence="4">Type IV inositol polyphosphate 5-phosphatase 9, variant 3</fullName>
    </submittedName>
</protein>
<dbReference type="GO" id="GO:0004445">
    <property type="term" value="F:inositol-polyphosphate 5-phosphatase activity"/>
    <property type="evidence" value="ECO:0007669"/>
    <property type="project" value="InterPro"/>
</dbReference>
<dbReference type="GO" id="GO:0034485">
    <property type="term" value="F:phosphatidylinositol-3,4,5-trisphosphate 5-phosphatase activity"/>
    <property type="evidence" value="ECO:0007669"/>
    <property type="project" value="TreeGrafter"/>
</dbReference>
<dbReference type="InterPro" id="IPR036691">
    <property type="entry name" value="Endo/exonu/phosph_ase_sf"/>
</dbReference>
<sequence>MMELMNGNNLKGWHEGPIKFAPTYKYCPNSDIYYGCCCHGKKIEKKRAPAWCDRIVWYGKGLKQVEYTRSESKLSDHRPVRAIFTAAVRVSSEVKSLQNLSLSERFEKIKTPFEVSSTDEIVCRKQLSFRL</sequence>
<dbReference type="Proteomes" id="UP001058974">
    <property type="component" value="Chromosome 7"/>
</dbReference>
<dbReference type="SUPFAM" id="SSF56219">
    <property type="entry name" value="DNase I-like"/>
    <property type="match status" value="1"/>
</dbReference>
<evidence type="ECO:0000256" key="2">
    <source>
        <dbReference type="ARBA" id="ARBA00022801"/>
    </source>
</evidence>
<dbReference type="PANTHER" id="PTHR45666:SF18">
    <property type="entry name" value="TYPE IV INOSITOL POLYPHOSPHATE 5-PHOSPHATASE 9"/>
    <property type="match status" value="1"/>
</dbReference>
<organism evidence="4 5">
    <name type="scientific">Pisum sativum</name>
    <name type="common">Garden pea</name>
    <name type="synonym">Lathyrus oleraceus</name>
    <dbReference type="NCBI Taxonomy" id="3888"/>
    <lineage>
        <taxon>Eukaryota</taxon>
        <taxon>Viridiplantae</taxon>
        <taxon>Streptophyta</taxon>
        <taxon>Embryophyta</taxon>
        <taxon>Tracheophyta</taxon>
        <taxon>Spermatophyta</taxon>
        <taxon>Magnoliopsida</taxon>
        <taxon>eudicotyledons</taxon>
        <taxon>Gunneridae</taxon>
        <taxon>Pentapetalae</taxon>
        <taxon>rosids</taxon>
        <taxon>fabids</taxon>
        <taxon>Fabales</taxon>
        <taxon>Fabaceae</taxon>
        <taxon>Papilionoideae</taxon>
        <taxon>50 kb inversion clade</taxon>
        <taxon>NPAAA clade</taxon>
        <taxon>Hologalegina</taxon>
        <taxon>IRL clade</taxon>
        <taxon>Fabeae</taxon>
        <taxon>Lathyrus</taxon>
    </lineage>
</organism>